<evidence type="ECO:0000256" key="1">
    <source>
        <dbReference type="SAM" id="MobiDB-lite"/>
    </source>
</evidence>
<proteinExistence type="predicted"/>
<sequence>MNTPPRSALKSLPSTTTGPRIAEPAPGTSGSGAAKVVAEGVRVAVLPDPRTVTVTGIQPGLSVRGLDRHEIPVADWLCACGHFERARGRKAVTELTTRASVQQCPHNTPGESRRSAA</sequence>
<gene>
    <name evidence="2" type="ORF">OG626_17510</name>
</gene>
<dbReference type="EMBL" id="CP109535">
    <property type="protein sequence ID" value="WTY96568.1"/>
    <property type="molecule type" value="Genomic_DNA"/>
</dbReference>
<feature type="region of interest" description="Disordered" evidence="1">
    <location>
        <begin position="1"/>
        <end position="33"/>
    </location>
</feature>
<accession>A0AAU3GTM3</accession>
<organism evidence="2">
    <name type="scientific">Streptomyces sp. NBC_01401</name>
    <dbReference type="NCBI Taxonomy" id="2903854"/>
    <lineage>
        <taxon>Bacteria</taxon>
        <taxon>Bacillati</taxon>
        <taxon>Actinomycetota</taxon>
        <taxon>Actinomycetes</taxon>
        <taxon>Kitasatosporales</taxon>
        <taxon>Streptomycetaceae</taxon>
        <taxon>Streptomyces</taxon>
    </lineage>
</organism>
<dbReference type="AlphaFoldDB" id="A0AAU3GTM3"/>
<reference evidence="2" key="1">
    <citation type="submission" date="2022-10" db="EMBL/GenBank/DDBJ databases">
        <title>The complete genomes of actinobacterial strains from the NBC collection.</title>
        <authorList>
            <person name="Joergensen T.S."/>
            <person name="Alvarez Arevalo M."/>
            <person name="Sterndorff E.B."/>
            <person name="Faurdal D."/>
            <person name="Vuksanovic O."/>
            <person name="Mourched A.-S."/>
            <person name="Charusanti P."/>
            <person name="Shaw S."/>
            <person name="Blin K."/>
            <person name="Weber T."/>
        </authorList>
    </citation>
    <scope>NUCLEOTIDE SEQUENCE</scope>
    <source>
        <strain evidence="2">NBC_01401</strain>
    </source>
</reference>
<evidence type="ECO:0000313" key="2">
    <source>
        <dbReference type="EMBL" id="WTY96568.1"/>
    </source>
</evidence>
<name>A0AAU3GTM3_9ACTN</name>
<protein>
    <submittedName>
        <fullName evidence="2">Uncharacterized protein</fullName>
    </submittedName>
</protein>